<evidence type="ECO:0000313" key="2">
    <source>
        <dbReference type="EMBL" id="WAR17363.1"/>
    </source>
</evidence>
<dbReference type="Proteomes" id="UP001164746">
    <property type="component" value="Chromosome 10"/>
</dbReference>
<gene>
    <name evidence="2" type="ORF">MAR_031957</name>
</gene>
<keyword evidence="1" id="KW-0732">Signal</keyword>
<name>A0ABY7F9K3_MYAAR</name>
<sequence>MKLLLTCVCACLLLQTTHAMFGLCSTDWFTDGCFDFKDECKHMGGECRHDGYGDHGEGCLCIKKTWRADRLEYETLTKDHFKGKGKILYTIFLKQAGKLNHLKKPTTPTVMTKPKQKPIGTA</sequence>
<feature type="chain" id="PRO_5045465680" description="Secreted protein" evidence="1">
    <location>
        <begin position="20"/>
        <end position="122"/>
    </location>
</feature>
<proteinExistence type="predicted"/>
<keyword evidence="3" id="KW-1185">Reference proteome</keyword>
<protein>
    <recommendedName>
        <fullName evidence="4">Secreted protein</fullName>
    </recommendedName>
</protein>
<reference evidence="2" key="1">
    <citation type="submission" date="2022-11" db="EMBL/GenBank/DDBJ databases">
        <title>Centuries of genome instability and evolution in soft-shell clam transmissible cancer (bioRxiv).</title>
        <authorList>
            <person name="Hart S.F.M."/>
            <person name="Yonemitsu M.A."/>
            <person name="Giersch R.M."/>
            <person name="Beal B.F."/>
            <person name="Arriagada G."/>
            <person name="Davis B.W."/>
            <person name="Ostrander E.A."/>
            <person name="Goff S.P."/>
            <person name="Metzger M.J."/>
        </authorList>
    </citation>
    <scope>NUCLEOTIDE SEQUENCE</scope>
    <source>
        <strain evidence="2">MELC-2E11</strain>
        <tissue evidence="2">Siphon/mantle</tissue>
    </source>
</reference>
<evidence type="ECO:0008006" key="4">
    <source>
        <dbReference type="Google" id="ProtNLM"/>
    </source>
</evidence>
<evidence type="ECO:0000256" key="1">
    <source>
        <dbReference type="SAM" id="SignalP"/>
    </source>
</evidence>
<dbReference type="EMBL" id="CP111021">
    <property type="protein sequence ID" value="WAR17363.1"/>
    <property type="molecule type" value="Genomic_DNA"/>
</dbReference>
<organism evidence="2 3">
    <name type="scientific">Mya arenaria</name>
    <name type="common">Soft-shell clam</name>
    <dbReference type="NCBI Taxonomy" id="6604"/>
    <lineage>
        <taxon>Eukaryota</taxon>
        <taxon>Metazoa</taxon>
        <taxon>Spiralia</taxon>
        <taxon>Lophotrochozoa</taxon>
        <taxon>Mollusca</taxon>
        <taxon>Bivalvia</taxon>
        <taxon>Autobranchia</taxon>
        <taxon>Heteroconchia</taxon>
        <taxon>Euheterodonta</taxon>
        <taxon>Imparidentia</taxon>
        <taxon>Neoheterodontei</taxon>
        <taxon>Myida</taxon>
        <taxon>Myoidea</taxon>
        <taxon>Myidae</taxon>
        <taxon>Mya</taxon>
    </lineage>
</organism>
<evidence type="ECO:0000313" key="3">
    <source>
        <dbReference type="Proteomes" id="UP001164746"/>
    </source>
</evidence>
<feature type="signal peptide" evidence="1">
    <location>
        <begin position="1"/>
        <end position="19"/>
    </location>
</feature>
<accession>A0ABY7F9K3</accession>